<dbReference type="Pfam" id="PF23359">
    <property type="entry name" value="Lsr2_DNA-bd"/>
    <property type="match status" value="1"/>
</dbReference>
<dbReference type="KEGG" id="vg:63210224"/>
<dbReference type="Pfam" id="PF11774">
    <property type="entry name" value="Lsr2"/>
    <property type="match status" value="1"/>
</dbReference>
<dbReference type="RefSeq" id="YP_010013609.1">
    <property type="nucleotide sequence ID" value="NC_053513.1"/>
</dbReference>
<evidence type="ECO:0000256" key="2">
    <source>
        <dbReference type="SAM" id="MobiDB-lite"/>
    </source>
</evidence>
<dbReference type="InterPro" id="IPR042261">
    <property type="entry name" value="Lsr2-like_dimerization"/>
</dbReference>
<organism evidence="5 6">
    <name type="scientific">Mycobacterium phage Aziz</name>
    <dbReference type="NCBI Taxonomy" id="2762281"/>
    <lineage>
        <taxon>Viruses</taxon>
        <taxon>Duplodnaviria</taxon>
        <taxon>Heunggongvirae</taxon>
        <taxon>Uroviricota</taxon>
        <taxon>Caudoviricetes</taxon>
        <taxon>Vilmaviridae</taxon>
        <taxon>Mclasvirinae</taxon>
        <taxon>Reyvirus</taxon>
        <taxon>Reyvirus aziz</taxon>
    </lineage>
</organism>
<name>A0A7G8LHE2_9CAUD</name>
<dbReference type="Gene3D" id="4.10.320.10">
    <property type="entry name" value="E3-binding domain"/>
    <property type="match status" value="1"/>
</dbReference>
<dbReference type="GO" id="GO:0016746">
    <property type="term" value="F:acyltransferase activity"/>
    <property type="evidence" value="ECO:0007669"/>
    <property type="project" value="InterPro"/>
</dbReference>
<sequence>MARQMIVKMTDDFDRETPADEVIEFGWEGFDYILDLTTEHADEFRALIQPYIDVAHGKLKQPKRPRRKQDLLPGPVPTPAANSPSSDAKQKRERARRIRAWARDNNYQVSARGVLPAEIEEAYDRDQNA</sequence>
<accession>A0A7G8LHE2</accession>
<reference evidence="6" key="2">
    <citation type="journal article" date="2021" name="Microbiol. Resour. Announc.">
        <title>Genome Sequences of Subcluster M2 Mycobacteriophages Estes and Aziz.</title>
        <authorList>
            <person name="Fitzgerald S.K."/>
            <person name="Johnson E.H."/>
            <person name="Storz S.H.R."/>
            <person name="Ballard C."/>
            <person name="Battaglia S."/>
            <person name="Boice M."/>
            <person name="Bramwell-Butcher J."/>
            <person name="Dedinsky M."/>
            <person name="DeKlotz J."/>
            <person name="Diaz I."/>
            <person name="Engley A."/>
            <person name="Ernst L."/>
            <person name="Gonzales E."/>
            <person name="Groscost A."/>
            <person name="Grosser P."/>
            <person name="Haider A."/>
            <person name="Harrison M."/>
            <person name="Husler K."/>
            <person name="Lau J."/>
            <person name="Monlux M."/>
            <person name="Paratore J."/>
            <person name="Ruesch T."/>
            <person name="Schlesinger M."/>
            <person name="Scholes A."/>
            <person name="Poxleitner M.K."/>
            <person name="Anders K.R."/>
        </authorList>
    </citation>
    <scope>NUCLEOTIDE SEQUENCE [LARGE SCALE GENOMIC DNA]</scope>
</reference>
<feature type="compositionally biased region" description="Basic residues" evidence="2">
    <location>
        <begin position="57"/>
        <end position="67"/>
    </location>
</feature>
<dbReference type="EMBL" id="MT658802">
    <property type="protein sequence ID" value="QNJ56664.1"/>
    <property type="molecule type" value="Genomic_DNA"/>
</dbReference>
<reference evidence="5 6" key="1">
    <citation type="submission" date="2020-06" db="EMBL/GenBank/DDBJ databases">
        <authorList>
            <person name="Ruesch T."/>
            <person name="Stepniewski C."/>
            <person name="Ballard C."/>
            <person name="Battaglia S."/>
            <person name="Diaz I."/>
            <person name="Engley A."/>
            <person name="Erickson A."/>
            <person name="Ernst L."/>
            <person name="Gonzales E."/>
            <person name="Haider A."/>
            <person name="Harrison M."/>
            <person name="Moore J."/>
            <person name="Paratore J."/>
            <person name="Rafanan A."/>
            <person name="Storz S."/>
            <person name="Poxleitner M.K."/>
            <person name="Anders K.R."/>
            <person name="Garlena R.A."/>
            <person name="Russell D.A."/>
            <person name="Pope W.H."/>
            <person name="Jacobs-Sera D."/>
            <person name="Hatfull G.F."/>
        </authorList>
    </citation>
    <scope>NUCLEOTIDE SEQUENCE [LARGE SCALE GENOMIC DNA]</scope>
</reference>
<protein>
    <submittedName>
        <fullName evidence="5">Lsr2-like DNA bridging protein</fullName>
    </submittedName>
</protein>
<gene>
    <name evidence="5" type="primary">4</name>
    <name evidence="5" type="ORF">SEA_AZIZ_4</name>
</gene>
<feature type="domain" description="Lsr2 DNA-binding" evidence="4">
    <location>
        <begin position="91"/>
        <end position="124"/>
    </location>
</feature>
<evidence type="ECO:0000259" key="3">
    <source>
        <dbReference type="Pfam" id="PF11774"/>
    </source>
</evidence>
<dbReference type="InterPro" id="IPR055370">
    <property type="entry name" value="Lsr2_DNA-bd"/>
</dbReference>
<dbReference type="GeneID" id="63210224"/>
<feature type="domain" description="Lsr2 dimerization" evidence="3">
    <location>
        <begin position="1"/>
        <end position="55"/>
    </location>
</feature>
<evidence type="ECO:0000313" key="5">
    <source>
        <dbReference type="EMBL" id="QNJ56664.1"/>
    </source>
</evidence>
<dbReference type="InterPro" id="IPR036625">
    <property type="entry name" value="E3-bd_dom_sf"/>
</dbReference>
<proteinExistence type="predicted"/>
<dbReference type="Gene3D" id="3.30.60.230">
    <property type="entry name" value="Lsr2, dimerization domain"/>
    <property type="match status" value="1"/>
</dbReference>
<keyword evidence="6" id="KW-1185">Reference proteome</keyword>
<evidence type="ECO:0000259" key="4">
    <source>
        <dbReference type="Pfam" id="PF23359"/>
    </source>
</evidence>
<keyword evidence="1" id="KW-0238">DNA-binding</keyword>
<dbReference type="GO" id="GO:0003677">
    <property type="term" value="F:DNA binding"/>
    <property type="evidence" value="ECO:0007669"/>
    <property type="project" value="UniProtKB-KW"/>
</dbReference>
<dbReference type="Proteomes" id="UP000515890">
    <property type="component" value="Segment"/>
</dbReference>
<feature type="region of interest" description="Disordered" evidence="2">
    <location>
        <begin position="57"/>
        <end position="99"/>
    </location>
</feature>
<evidence type="ECO:0000256" key="1">
    <source>
        <dbReference type="ARBA" id="ARBA00023125"/>
    </source>
</evidence>
<evidence type="ECO:0000313" key="6">
    <source>
        <dbReference type="Proteomes" id="UP000515890"/>
    </source>
</evidence>
<dbReference type="InterPro" id="IPR024412">
    <property type="entry name" value="Lsr2_dim_dom"/>
</dbReference>